<gene>
    <name evidence="3" type="ORF">Dxin01_03705</name>
</gene>
<evidence type="ECO:0008006" key="5">
    <source>
        <dbReference type="Google" id="ProtNLM"/>
    </source>
</evidence>
<sequence>MTQAVIVTPEGFLKHWLGHRRLTRRVIEAFPEDQLFTFSAAEPMRPFGAMAWEIQQVSELTLNGMLTGEWTEPDWRKGTGTDRAELLREWDALTARLEQEFAKVSPEFFSQMHALPWGEMSGWDAAIYNIDNEIHHRGQGYVYLRALGTEPPAFYER</sequence>
<accession>A0ABP9VFE1</accession>
<evidence type="ECO:0000256" key="1">
    <source>
        <dbReference type="ARBA" id="ARBA00008635"/>
    </source>
</evidence>
<evidence type="ECO:0000313" key="4">
    <source>
        <dbReference type="Proteomes" id="UP001458946"/>
    </source>
</evidence>
<organism evidence="3 4">
    <name type="scientific">Deinococcus xinjiangensis</name>
    <dbReference type="NCBI Taxonomy" id="457454"/>
    <lineage>
        <taxon>Bacteria</taxon>
        <taxon>Thermotogati</taxon>
        <taxon>Deinococcota</taxon>
        <taxon>Deinococci</taxon>
        <taxon>Deinococcales</taxon>
        <taxon>Deinococcaceae</taxon>
        <taxon>Deinococcus</taxon>
    </lineage>
</organism>
<dbReference type="InterPro" id="IPR007837">
    <property type="entry name" value="DinB"/>
</dbReference>
<dbReference type="InterPro" id="IPR034660">
    <property type="entry name" value="DinB/YfiT-like"/>
</dbReference>
<keyword evidence="2" id="KW-0479">Metal-binding</keyword>
<comment type="similarity">
    <text evidence="1">Belongs to the DinB family.</text>
</comment>
<proteinExistence type="inferred from homology"/>
<dbReference type="Gene3D" id="1.20.120.450">
    <property type="entry name" value="dinb family like domain"/>
    <property type="match status" value="1"/>
</dbReference>
<protein>
    <recommendedName>
        <fullName evidence="5">Damage-inducible protein DinB</fullName>
    </recommendedName>
</protein>
<name>A0ABP9VFE1_9DEIO</name>
<comment type="caution">
    <text evidence="3">The sequence shown here is derived from an EMBL/GenBank/DDBJ whole genome shotgun (WGS) entry which is preliminary data.</text>
</comment>
<evidence type="ECO:0000256" key="2">
    <source>
        <dbReference type="ARBA" id="ARBA00022723"/>
    </source>
</evidence>
<dbReference type="Proteomes" id="UP001458946">
    <property type="component" value="Unassembled WGS sequence"/>
</dbReference>
<dbReference type="Pfam" id="PF05163">
    <property type="entry name" value="DinB"/>
    <property type="match status" value="1"/>
</dbReference>
<keyword evidence="4" id="KW-1185">Reference proteome</keyword>
<dbReference type="EMBL" id="BAABRN010000076">
    <property type="protein sequence ID" value="GAA5503937.1"/>
    <property type="molecule type" value="Genomic_DNA"/>
</dbReference>
<dbReference type="RefSeq" id="WP_353543903.1">
    <property type="nucleotide sequence ID" value="NZ_BAABRN010000076.1"/>
</dbReference>
<evidence type="ECO:0000313" key="3">
    <source>
        <dbReference type="EMBL" id="GAA5503937.1"/>
    </source>
</evidence>
<dbReference type="SUPFAM" id="SSF109854">
    <property type="entry name" value="DinB/YfiT-like putative metalloenzymes"/>
    <property type="match status" value="1"/>
</dbReference>
<reference evidence="3 4" key="1">
    <citation type="submission" date="2024-02" db="EMBL/GenBank/DDBJ databases">
        <title>Deinococcus xinjiangensis NBRC 107630.</title>
        <authorList>
            <person name="Ichikawa N."/>
            <person name="Katano-Makiyama Y."/>
            <person name="Hidaka K."/>
        </authorList>
    </citation>
    <scope>NUCLEOTIDE SEQUENCE [LARGE SCALE GENOMIC DNA]</scope>
    <source>
        <strain evidence="3 4">NBRC 107630</strain>
    </source>
</reference>